<dbReference type="EMBL" id="CP133218">
    <property type="protein sequence ID" value="WML92090.1"/>
    <property type="molecule type" value="Genomic_DNA"/>
</dbReference>
<organism evidence="2 3">
    <name type="scientific">Thiothrix lacustris</name>
    <dbReference type="NCBI Taxonomy" id="525917"/>
    <lineage>
        <taxon>Bacteria</taxon>
        <taxon>Pseudomonadati</taxon>
        <taxon>Pseudomonadota</taxon>
        <taxon>Gammaproteobacteria</taxon>
        <taxon>Thiotrichales</taxon>
        <taxon>Thiotrichaceae</taxon>
        <taxon>Thiothrix</taxon>
    </lineage>
</organism>
<reference evidence="2 3" key="1">
    <citation type="submission" date="2023-08" db="EMBL/GenBank/DDBJ databases">
        <title>New molecular markers tilS and rpoB for phylogenetic and monitoring studies of the genus Thiothrix biodiversity.</title>
        <authorList>
            <person name="Ravin N.V."/>
            <person name="Smolyakov D."/>
            <person name="Markov N.D."/>
            <person name="Beletsky A.V."/>
            <person name="Mardanov A.V."/>
            <person name="Rudenko T.S."/>
            <person name="Grabovich M.Y."/>
        </authorList>
    </citation>
    <scope>NUCLEOTIDE SEQUENCE [LARGE SCALE GENOMIC DNA]</scope>
    <source>
        <strain evidence="2 3">MK1</strain>
    </source>
</reference>
<evidence type="ECO:0000313" key="2">
    <source>
        <dbReference type="EMBL" id="WML92090.1"/>
    </source>
</evidence>
<dbReference type="Proteomes" id="UP001236657">
    <property type="component" value="Chromosome"/>
</dbReference>
<evidence type="ECO:0008006" key="4">
    <source>
        <dbReference type="Google" id="ProtNLM"/>
    </source>
</evidence>
<feature type="chain" id="PRO_5045662764" description="Lipoprotein" evidence="1">
    <location>
        <begin position="22"/>
        <end position="179"/>
    </location>
</feature>
<sequence length="179" mass="20545">MKKKLIILMLSTLAVSTSLQADDCIPYVTGLFEHDDYHQDSFMTVNGLRIYHDGKITVPSRPHITHGFSSPTDYADKAVFTMDYKFFIDNPDYDAIAGQFQDVFLERDGEDNTDLTTLVLERSGRVKLRLNDHAGQEYYLTDLNCHGENRDRFVLRGKVSDGPYRSTWVFALSRFVIPH</sequence>
<name>A0ABY9MWS2_9GAMM</name>
<dbReference type="RefSeq" id="WP_308897121.1">
    <property type="nucleotide sequence ID" value="NZ_CP133218.1"/>
</dbReference>
<protein>
    <recommendedName>
        <fullName evidence="4">Lipoprotein</fullName>
    </recommendedName>
</protein>
<gene>
    <name evidence="2" type="ORF">RCF98_07030</name>
</gene>
<keyword evidence="3" id="KW-1185">Reference proteome</keyword>
<keyword evidence="1" id="KW-0732">Signal</keyword>
<proteinExistence type="predicted"/>
<evidence type="ECO:0000313" key="3">
    <source>
        <dbReference type="Proteomes" id="UP001236657"/>
    </source>
</evidence>
<evidence type="ECO:0000256" key="1">
    <source>
        <dbReference type="SAM" id="SignalP"/>
    </source>
</evidence>
<accession>A0ABY9MWS2</accession>
<feature type="signal peptide" evidence="1">
    <location>
        <begin position="1"/>
        <end position="21"/>
    </location>
</feature>